<proteinExistence type="predicted"/>
<organism evidence="3 4">
    <name type="scientific">Candidatus Altarchaeum hamiconexum</name>
    <dbReference type="NCBI Taxonomy" id="1803513"/>
    <lineage>
        <taxon>Archaea</taxon>
        <taxon>Candidatus Altarchaeota</taxon>
        <taxon>Candidatus Altiarchaeia</taxon>
        <taxon>Candidatus Altarchaeales</taxon>
        <taxon>Candidatus Altarchaeaceae</taxon>
        <taxon>Candidatus Altarchaeum</taxon>
    </lineage>
</organism>
<gene>
    <name evidence="3" type="ORF">GW779_03425</name>
    <name evidence="2" type="ORF">GW910_01615</name>
</gene>
<evidence type="ECO:0000313" key="3">
    <source>
        <dbReference type="EMBL" id="NCS91447.1"/>
    </source>
</evidence>
<comment type="caution">
    <text evidence="3">The sequence shown here is derived from an EMBL/GenBank/DDBJ whole genome shotgun (WGS) entry which is preliminary data.</text>
</comment>
<accession>A0A8J7YUN7</accession>
<keyword evidence="1" id="KW-0472">Membrane</keyword>
<keyword evidence="1" id="KW-0812">Transmembrane</keyword>
<dbReference type="EMBL" id="JAACQH010000062">
    <property type="protein sequence ID" value="NCS91447.1"/>
    <property type="molecule type" value="Genomic_DNA"/>
</dbReference>
<feature type="transmembrane region" description="Helical" evidence="1">
    <location>
        <begin position="132"/>
        <end position="154"/>
    </location>
</feature>
<evidence type="ECO:0000313" key="2">
    <source>
        <dbReference type="EMBL" id="NCN64761.1"/>
    </source>
</evidence>
<reference evidence="3" key="1">
    <citation type="submission" date="2019-11" db="EMBL/GenBank/DDBJ databases">
        <title>Lipid analysis of CO2-rich subsurface aquifers suggests an autotrophy-based deep biosphere with lysolipids enriched in CPR bacteria.</title>
        <authorList>
            <person name="Probst A.J."/>
            <person name="Elling F.J."/>
            <person name="Castelle C.J."/>
            <person name="Zhu Q."/>
            <person name="Elvert M."/>
            <person name="Birarda G."/>
            <person name="Holman H.-Y."/>
            <person name="Lane K.R."/>
            <person name="Ladd B."/>
            <person name="Ryan M.C."/>
            <person name="Woyke T."/>
            <person name="Hinrichs K.-U."/>
            <person name="Banfield J.F."/>
        </authorList>
    </citation>
    <scope>NUCLEOTIDE SEQUENCE</scope>
    <source>
        <strain evidence="2">CG_2015-01_33_1645</strain>
        <strain evidence="3">CG_2015-04_33_537</strain>
    </source>
</reference>
<dbReference type="AlphaFoldDB" id="A0A8J7YUN7"/>
<sequence length="184" mass="22085">MQENSEEEKEKLHDLVKIGLWIDTYDDIFSDFDPRPYSKRRLSDDFLYELKKAVKFKPSGEVELKILVPKGKRNFTNEKAIKERITEFFDVTFSHTKKEIDKIFKDGLKFVSIGIFLMFIASYLLLEHPQQNFIVNFFIFLLEPASWFSFWEGLRQIVFETKDKKKELEFYSKMSNAEIEFLEY</sequence>
<name>A0A8J7YUN7_9ARCH</name>
<keyword evidence="1" id="KW-1133">Transmembrane helix</keyword>
<feature type="transmembrane region" description="Helical" evidence="1">
    <location>
        <begin position="107"/>
        <end position="126"/>
    </location>
</feature>
<protein>
    <submittedName>
        <fullName evidence="3">Uncharacterized protein</fullName>
    </submittedName>
</protein>
<evidence type="ECO:0000313" key="4">
    <source>
        <dbReference type="Proteomes" id="UP000738826"/>
    </source>
</evidence>
<evidence type="ECO:0000256" key="1">
    <source>
        <dbReference type="SAM" id="Phobius"/>
    </source>
</evidence>
<dbReference type="EMBL" id="JAACVF010000040">
    <property type="protein sequence ID" value="NCN64761.1"/>
    <property type="molecule type" value="Genomic_DNA"/>
</dbReference>
<dbReference type="Proteomes" id="UP000738826">
    <property type="component" value="Unassembled WGS sequence"/>
</dbReference>
<dbReference type="Proteomes" id="UP000768163">
    <property type="component" value="Unassembled WGS sequence"/>
</dbReference>